<dbReference type="Gene3D" id="1.10.240.10">
    <property type="entry name" value="Tyrosyl-Transfer RNA Synthetase"/>
    <property type="match status" value="1"/>
</dbReference>
<dbReference type="Gene3D" id="3.40.50.620">
    <property type="entry name" value="HUPs"/>
    <property type="match status" value="1"/>
</dbReference>
<feature type="short sequence motif" description="'HIGH' region" evidence="7">
    <location>
        <begin position="64"/>
        <end position="73"/>
    </location>
</feature>
<organism evidence="9 10">
    <name type="scientific">Komagataeibacter sucrofermentans</name>
    <dbReference type="NCBI Taxonomy" id="1053551"/>
    <lineage>
        <taxon>Bacteria</taxon>
        <taxon>Pseudomonadati</taxon>
        <taxon>Pseudomonadota</taxon>
        <taxon>Alphaproteobacteria</taxon>
        <taxon>Acetobacterales</taxon>
        <taxon>Acetobacteraceae</taxon>
        <taxon>Komagataeibacter</taxon>
    </lineage>
</organism>
<dbReference type="GO" id="GO:0006437">
    <property type="term" value="P:tyrosyl-tRNA aminoacylation"/>
    <property type="evidence" value="ECO:0007669"/>
    <property type="project" value="UniProtKB-UniRule"/>
</dbReference>
<dbReference type="SUPFAM" id="SSF52374">
    <property type="entry name" value="Nucleotidylyl transferase"/>
    <property type="match status" value="1"/>
</dbReference>
<dbReference type="InterPro" id="IPR002305">
    <property type="entry name" value="aa-tRNA-synth_Ic"/>
</dbReference>
<dbReference type="GO" id="GO:0003723">
    <property type="term" value="F:RNA binding"/>
    <property type="evidence" value="ECO:0007669"/>
    <property type="project" value="UniProtKB-KW"/>
</dbReference>
<dbReference type="PROSITE" id="PS50889">
    <property type="entry name" value="S4"/>
    <property type="match status" value="1"/>
</dbReference>
<feature type="binding site" evidence="7">
    <location>
        <position position="59"/>
    </location>
    <ligand>
        <name>L-tyrosine</name>
        <dbReference type="ChEBI" id="CHEBI:58315"/>
    </ligand>
</feature>
<protein>
    <recommendedName>
        <fullName evidence="7">Tyrosine--tRNA ligase</fullName>
        <ecNumber evidence="7">6.1.1.1</ecNumber>
    </recommendedName>
    <alternativeName>
        <fullName evidence="7">Tyrosyl-tRNA synthetase</fullName>
        <shortName evidence="7">TyrRS</shortName>
    </alternativeName>
</protein>
<accession>A0A318QZT9</accession>
<dbReference type="Gene3D" id="3.10.290.10">
    <property type="entry name" value="RNA-binding S4 domain"/>
    <property type="match status" value="1"/>
</dbReference>
<keyword evidence="5 7" id="KW-0030">Aminoacyl-tRNA synthetase</keyword>
<evidence type="ECO:0000256" key="5">
    <source>
        <dbReference type="ARBA" id="ARBA00023146"/>
    </source>
</evidence>
<gene>
    <name evidence="7" type="primary">tyrS</name>
    <name evidence="9" type="ORF">CFR77_10225</name>
</gene>
<keyword evidence="4 7" id="KW-0648">Protein biosynthesis</keyword>
<evidence type="ECO:0000313" key="9">
    <source>
        <dbReference type="EMBL" id="PYD78653.1"/>
    </source>
</evidence>
<evidence type="ECO:0000256" key="2">
    <source>
        <dbReference type="ARBA" id="ARBA00022741"/>
    </source>
</evidence>
<feature type="binding site" evidence="7">
    <location>
        <position position="196"/>
    </location>
    <ligand>
        <name>L-tyrosine</name>
        <dbReference type="ChEBI" id="CHEBI:58315"/>
    </ligand>
</feature>
<keyword evidence="3 7" id="KW-0067">ATP-binding</keyword>
<evidence type="ECO:0000313" key="10">
    <source>
        <dbReference type="Proteomes" id="UP000247814"/>
    </source>
</evidence>
<keyword evidence="1 7" id="KW-0436">Ligase</keyword>
<feature type="binding site" evidence="7">
    <location>
        <position position="200"/>
    </location>
    <ligand>
        <name>L-tyrosine</name>
        <dbReference type="ChEBI" id="CHEBI:58315"/>
    </ligand>
</feature>
<comment type="caution">
    <text evidence="9">The sequence shown here is derived from an EMBL/GenBank/DDBJ whole genome shotgun (WGS) entry which is preliminary data.</text>
</comment>
<keyword evidence="2 7" id="KW-0547">Nucleotide-binding</keyword>
<dbReference type="EMBL" id="NKUA01000012">
    <property type="protein sequence ID" value="PYD78653.1"/>
    <property type="molecule type" value="Genomic_DNA"/>
</dbReference>
<dbReference type="NCBIfam" id="TIGR00234">
    <property type="entry name" value="tyrS"/>
    <property type="match status" value="1"/>
</dbReference>
<dbReference type="InterPro" id="IPR002307">
    <property type="entry name" value="Tyr-tRNA-ligase"/>
</dbReference>
<comment type="subunit">
    <text evidence="7">Homodimer.</text>
</comment>
<dbReference type="Pfam" id="PF00579">
    <property type="entry name" value="tRNA-synt_1b"/>
    <property type="match status" value="1"/>
</dbReference>
<evidence type="ECO:0000256" key="3">
    <source>
        <dbReference type="ARBA" id="ARBA00022840"/>
    </source>
</evidence>
<evidence type="ECO:0000256" key="1">
    <source>
        <dbReference type="ARBA" id="ARBA00022598"/>
    </source>
</evidence>
<dbReference type="CDD" id="cd00165">
    <property type="entry name" value="S4"/>
    <property type="match status" value="1"/>
</dbReference>
<dbReference type="Proteomes" id="UP000247814">
    <property type="component" value="Unassembled WGS sequence"/>
</dbReference>
<dbReference type="GO" id="GO:0005829">
    <property type="term" value="C:cytosol"/>
    <property type="evidence" value="ECO:0007669"/>
    <property type="project" value="TreeGrafter"/>
</dbReference>
<dbReference type="FunFam" id="1.10.240.10:FF:000001">
    <property type="entry name" value="Tyrosine--tRNA ligase"/>
    <property type="match status" value="1"/>
</dbReference>
<dbReference type="PRINTS" id="PR01040">
    <property type="entry name" value="TRNASYNTHTYR"/>
</dbReference>
<dbReference type="HAMAP" id="MF_02006">
    <property type="entry name" value="Tyr_tRNA_synth_type1"/>
    <property type="match status" value="1"/>
</dbReference>
<feature type="short sequence motif" description="'KMSKS' region" evidence="7">
    <location>
        <begin position="256"/>
        <end position="260"/>
    </location>
</feature>
<keyword evidence="8" id="KW-0694">RNA-binding</keyword>
<dbReference type="AlphaFoldDB" id="A0A318QZT9"/>
<evidence type="ECO:0000256" key="4">
    <source>
        <dbReference type="ARBA" id="ARBA00022917"/>
    </source>
</evidence>
<dbReference type="CDD" id="cd00805">
    <property type="entry name" value="TyrRS_core"/>
    <property type="match status" value="1"/>
</dbReference>
<dbReference type="PANTHER" id="PTHR11766">
    <property type="entry name" value="TYROSYL-TRNA SYNTHETASE"/>
    <property type="match status" value="1"/>
</dbReference>
<evidence type="ECO:0000256" key="8">
    <source>
        <dbReference type="PROSITE-ProRule" id="PRU00182"/>
    </source>
</evidence>
<keyword evidence="7" id="KW-0963">Cytoplasm</keyword>
<dbReference type="GO" id="GO:0004831">
    <property type="term" value="F:tyrosine-tRNA ligase activity"/>
    <property type="evidence" value="ECO:0007669"/>
    <property type="project" value="UniProtKB-UniRule"/>
</dbReference>
<dbReference type="EC" id="6.1.1.1" evidence="7"/>
<comment type="subcellular location">
    <subcellularLocation>
        <location evidence="7">Cytoplasm</location>
    </subcellularLocation>
</comment>
<dbReference type="InterPro" id="IPR014729">
    <property type="entry name" value="Rossmann-like_a/b/a_fold"/>
</dbReference>
<dbReference type="SUPFAM" id="SSF55174">
    <property type="entry name" value="Alpha-L RNA-binding motif"/>
    <property type="match status" value="1"/>
</dbReference>
<sequence length="437" mass="47374">MLEAGPRRGGPASDGPYSAEQIMPKSEFLREAEARGFIFQCTDMEALDAAMQAGPVGGYIGFDPTADSLHVGSLIQIMMLRLMHRHGHRPVALVGGGTAKIGDPSFREEARKLMTAETIATNLRGVEDCLRQFLPLGTAPDAPLLTNNADWLDKLSYIDLLRDVGIHFSINRMLSFDSVRSRLEREQGLTFLEFNYSILQSYDFRELNLRHGVTLQMGGSDQWGNIVSGIDLVRRMNGAQVFGLTTPLLTTSSGAKMGKTAQGAVWLSAKRLPVFDYWQFWRNVEDADVGRFLKLFTELPIEECDRLAALEGAGINEAKKVLATEATALCHGRAAAEEAAEAARRTFEEGAVTAAALPTTSVPAALFAEGVPAFRLFVEAGFAASNGEARRLIRGGGARVNDVVVKDEAQAITNADLVEGAVKLSAGRKRHVLVQPA</sequence>
<dbReference type="OrthoDB" id="9804243at2"/>
<proteinExistence type="inferred from homology"/>
<keyword evidence="10" id="KW-1185">Reference proteome</keyword>
<evidence type="ECO:0000256" key="7">
    <source>
        <dbReference type="HAMAP-Rule" id="MF_02006"/>
    </source>
</evidence>
<comment type="similarity">
    <text evidence="7">Belongs to the class-I aminoacyl-tRNA synthetase family. TyrS type 1 subfamily.</text>
</comment>
<evidence type="ECO:0000256" key="6">
    <source>
        <dbReference type="ARBA" id="ARBA00048248"/>
    </source>
</evidence>
<dbReference type="PANTHER" id="PTHR11766:SF0">
    <property type="entry name" value="TYROSINE--TRNA LIGASE, MITOCHONDRIAL"/>
    <property type="match status" value="1"/>
</dbReference>
<dbReference type="InterPro" id="IPR036986">
    <property type="entry name" value="S4_RNA-bd_sf"/>
</dbReference>
<dbReference type="GO" id="GO:0005524">
    <property type="term" value="F:ATP binding"/>
    <property type="evidence" value="ECO:0007669"/>
    <property type="project" value="UniProtKB-UniRule"/>
</dbReference>
<comment type="function">
    <text evidence="7">Catalyzes the attachment of tyrosine to tRNA(Tyr) in a two-step reaction: tyrosine is first activated by ATP to form Tyr-AMP and then transferred to the acceptor end of tRNA(Tyr).</text>
</comment>
<dbReference type="InterPro" id="IPR024107">
    <property type="entry name" value="Tyr-tRNA-ligase_bac_1"/>
</dbReference>
<name>A0A318QZT9_9PROT</name>
<comment type="catalytic activity">
    <reaction evidence="6 7">
        <text>tRNA(Tyr) + L-tyrosine + ATP = L-tyrosyl-tRNA(Tyr) + AMP + diphosphate + H(+)</text>
        <dbReference type="Rhea" id="RHEA:10220"/>
        <dbReference type="Rhea" id="RHEA-COMP:9706"/>
        <dbReference type="Rhea" id="RHEA-COMP:9707"/>
        <dbReference type="ChEBI" id="CHEBI:15378"/>
        <dbReference type="ChEBI" id="CHEBI:30616"/>
        <dbReference type="ChEBI" id="CHEBI:33019"/>
        <dbReference type="ChEBI" id="CHEBI:58315"/>
        <dbReference type="ChEBI" id="CHEBI:78442"/>
        <dbReference type="ChEBI" id="CHEBI:78536"/>
        <dbReference type="ChEBI" id="CHEBI:456215"/>
        <dbReference type="EC" id="6.1.1.1"/>
    </reaction>
</comment>
<feature type="binding site" evidence="7">
    <location>
        <position position="259"/>
    </location>
    <ligand>
        <name>ATP</name>
        <dbReference type="ChEBI" id="CHEBI:30616"/>
    </ligand>
</feature>
<dbReference type="InterPro" id="IPR024088">
    <property type="entry name" value="Tyr-tRNA-ligase_bac-type"/>
</dbReference>
<reference evidence="9 10" key="1">
    <citation type="submission" date="2017-07" db="EMBL/GenBank/DDBJ databases">
        <title>A draft genome sequence of Komagataeibacter sucrofermentans LMG 18788.</title>
        <authorList>
            <person name="Skraban J."/>
            <person name="Cleenwerck I."/>
            <person name="Vandamme P."/>
            <person name="Trcek J."/>
        </authorList>
    </citation>
    <scope>NUCLEOTIDE SEQUENCE [LARGE SCALE GENOMIC DNA]</scope>
    <source>
        <strain evidence="9 10">LMG 18788</strain>
    </source>
</reference>